<dbReference type="Proteomes" id="UP001165135">
    <property type="component" value="Unassembled WGS sequence"/>
</dbReference>
<dbReference type="RefSeq" id="WP_285625063.1">
    <property type="nucleotide sequence ID" value="NZ_BSTJ01000006.1"/>
</dbReference>
<organism evidence="1 2">
    <name type="scientific">Actinoallomurus iriomotensis</name>
    <dbReference type="NCBI Taxonomy" id="478107"/>
    <lineage>
        <taxon>Bacteria</taxon>
        <taxon>Bacillati</taxon>
        <taxon>Actinomycetota</taxon>
        <taxon>Actinomycetes</taxon>
        <taxon>Streptosporangiales</taxon>
        <taxon>Thermomonosporaceae</taxon>
        <taxon>Actinoallomurus</taxon>
    </lineage>
</organism>
<reference evidence="1" key="1">
    <citation type="submission" date="2023-03" db="EMBL/GenBank/DDBJ databases">
        <title>Actinoallomurus iriomotensis NBRC 103681.</title>
        <authorList>
            <person name="Ichikawa N."/>
            <person name="Sato H."/>
            <person name="Tonouchi N."/>
        </authorList>
    </citation>
    <scope>NUCLEOTIDE SEQUENCE</scope>
    <source>
        <strain evidence="1">NBRC 103681</strain>
    </source>
</reference>
<proteinExistence type="predicted"/>
<protein>
    <submittedName>
        <fullName evidence="1">Uncharacterized protein</fullName>
    </submittedName>
</protein>
<name>A0A9W6RMH5_9ACTN</name>
<evidence type="ECO:0000313" key="1">
    <source>
        <dbReference type="EMBL" id="GLY76555.1"/>
    </source>
</evidence>
<evidence type="ECO:0000313" key="2">
    <source>
        <dbReference type="Proteomes" id="UP001165135"/>
    </source>
</evidence>
<sequence>MSVPGDGFLHELELEVREEMILTESSGPEDTSGLPVGEWLFDPADAERDQVGLQALLGAVQALEDGPRTADE</sequence>
<dbReference type="AlphaFoldDB" id="A0A9W6RMH5"/>
<accession>A0A9W6RMH5</accession>
<comment type="caution">
    <text evidence="1">The sequence shown here is derived from an EMBL/GenBank/DDBJ whole genome shotgun (WGS) entry which is preliminary data.</text>
</comment>
<dbReference type="EMBL" id="BSTJ01000006">
    <property type="protein sequence ID" value="GLY76555.1"/>
    <property type="molecule type" value="Genomic_DNA"/>
</dbReference>
<gene>
    <name evidence="1" type="ORF">Airi01_048220</name>
</gene>